<dbReference type="InterPro" id="IPR036116">
    <property type="entry name" value="FN3_sf"/>
</dbReference>
<evidence type="ECO:0000256" key="1">
    <source>
        <dbReference type="SAM" id="MobiDB-lite"/>
    </source>
</evidence>
<evidence type="ECO:0000313" key="5">
    <source>
        <dbReference type="Proteomes" id="UP000265903"/>
    </source>
</evidence>
<keyword evidence="5" id="KW-1185">Reference proteome</keyword>
<dbReference type="AlphaFoldDB" id="A0A3M2REV8"/>
<evidence type="ECO:0000259" key="3">
    <source>
        <dbReference type="PROSITE" id="PS50853"/>
    </source>
</evidence>
<keyword evidence="2" id="KW-0732">Signal</keyword>
<feature type="chain" id="PRO_5017986140" description="Fibronectin type-III domain-containing protein" evidence="2">
    <location>
        <begin position="18"/>
        <end position="169"/>
    </location>
</feature>
<dbReference type="Gene3D" id="2.60.40.10">
    <property type="entry name" value="Immunoglobulins"/>
    <property type="match status" value="1"/>
</dbReference>
<accession>A0A3M2REV8</accession>
<protein>
    <recommendedName>
        <fullName evidence="3">Fibronectin type-III domain-containing protein</fullName>
    </recommendedName>
</protein>
<sequence length="169" mass="17635">MVKRVINVSKVWIAAFALGLLLTGCGGGGSGESDKSASASNSESATETGKGSSSSSDESANAETETGAEPDSAEVSVSGSAVLSWSAPSTRVNGEGIAMGELDKYVIRYGQSIDDLTEEVVLEEAESYPEMSHTVENLDTGTWYFTIQVQDKQGLISEPSEPVSKTIQS</sequence>
<dbReference type="InterPro" id="IPR013783">
    <property type="entry name" value="Ig-like_fold"/>
</dbReference>
<dbReference type="PROSITE" id="PS50853">
    <property type="entry name" value="FN3"/>
    <property type="match status" value="1"/>
</dbReference>
<dbReference type="Proteomes" id="UP000265903">
    <property type="component" value="Unassembled WGS sequence"/>
</dbReference>
<organism evidence="4 5">
    <name type="scientific">Marinobacter litoralis</name>
    <dbReference type="NCBI Taxonomy" id="187981"/>
    <lineage>
        <taxon>Bacteria</taxon>
        <taxon>Pseudomonadati</taxon>
        <taxon>Pseudomonadota</taxon>
        <taxon>Gammaproteobacteria</taxon>
        <taxon>Pseudomonadales</taxon>
        <taxon>Marinobacteraceae</taxon>
        <taxon>Marinobacter</taxon>
    </lineage>
</organism>
<proteinExistence type="predicted"/>
<evidence type="ECO:0000313" key="4">
    <source>
        <dbReference type="EMBL" id="RMJ03836.1"/>
    </source>
</evidence>
<dbReference type="EMBL" id="QMDL01000002">
    <property type="protein sequence ID" value="RMJ03836.1"/>
    <property type="molecule type" value="Genomic_DNA"/>
</dbReference>
<dbReference type="RefSeq" id="WP_227537525.1">
    <property type="nucleotide sequence ID" value="NZ_QMDL01000002.1"/>
</dbReference>
<gene>
    <name evidence="4" type="ORF">DOQ08_01155</name>
</gene>
<name>A0A3M2REV8_9GAMM</name>
<feature type="signal peptide" evidence="2">
    <location>
        <begin position="1"/>
        <end position="17"/>
    </location>
</feature>
<comment type="caution">
    <text evidence="4">The sequence shown here is derived from an EMBL/GenBank/DDBJ whole genome shotgun (WGS) entry which is preliminary data.</text>
</comment>
<reference evidence="4 5" key="1">
    <citation type="submission" date="2018-08" db="EMBL/GenBank/DDBJ databases">
        <title>Whole Genome Sequence of the Moderate Halophilic Marine Bacterium Marinobacter litoralis Sw-45.</title>
        <authorList>
            <person name="Musa H."/>
        </authorList>
    </citation>
    <scope>NUCLEOTIDE SEQUENCE [LARGE SCALE GENOMIC DNA]</scope>
    <source>
        <strain evidence="4 5">Sw-45</strain>
    </source>
</reference>
<feature type="compositionally biased region" description="Low complexity" evidence="1">
    <location>
        <begin position="36"/>
        <end position="65"/>
    </location>
</feature>
<dbReference type="SUPFAM" id="SSF49265">
    <property type="entry name" value="Fibronectin type III"/>
    <property type="match status" value="1"/>
</dbReference>
<evidence type="ECO:0000256" key="2">
    <source>
        <dbReference type="SAM" id="SignalP"/>
    </source>
</evidence>
<feature type="domain" description="Fibronectin type-III" evidence="3">
    <location>
        <begin position="66"/>
        <end position="169"/>
    </location>
</feature>
<dbReference type="PROSITE" id="PS51257">
    <property type="entry name" value="PROKAR_LIPOPROTEIN"/>
    <property type="match status" value="1"/>
</dbReference>
<dbReference type="InterPro" id="IPR003961">
    <property type="entry name" value="FN3_dom"/>
</dbReference>
<feature type="region of interest" description="Disordered" evidence="1">
    <location>
        <begin position="28"/>
        <end position="81"/>
    </location>
</feature>